<dbReference type="Gene3D" id="3.50.50.60">
    <property type="entry name" value="FAD/NAD(P)-binding domain"/>
    <property type="match status" value="2"/>
</dbReference>
<comment type="caution">
    <text evidence="5">The sequence shown here is derived from an EMBL/GenBank/DDBJ whole genome shotgun (WGS) entry which is preliminary data.</text>
</comment>
<keyword evidence="3" id="KW-0597">Phosphoprotein</keyword>
<dbReference type="OrthoDB" id="109585at2"/>
<dbReference type="EMBL" id="ANNX02000040">
    <property type="protein sequence ID" value="KYC38460.1"/>
    <property type="molecule type" value="Genomic_DNA"/>
</dbReference>
<dbReference type="AlphaFoldDB" id="A0A139X1C8"/>
<dbReference type="GO" id="GO:0000160">
    <property type="term" value="P:phosphorelay signal transduction system"/>
    <property type="evidence" value="ECO:0007669"/>
    <property type="project" value="InterPro"/>
</dbReference>
<organism evidence="5 6">
    <name type="scientific">Scytonema hofmannii PCC 7110</name>
    <dbReference type="NCBI Taxonomy" id="128403"/>
    <lineage>
        <taxon>Bacteria</taxon>
        <taxon>Bacillati</taxon>
        <taxon>Cyanobacteriota</taxon>
        <taxon>Cyanophyceae</taxon>
        <taxon>Nostocales</taxon>
        <taxon>Scytonemataceae</taxon>
        <taxon>Scytonema</taxon>
    </lineage>
</organism>
<dbReference type="Proteomes" id="UP000076925">
    <property type="component" value="Unassembled WGS sequence"/>
</dbReference>
<feature type="modified residue" description="4-aspartylphosphate" evidence="3">
    <location>
        <position position="63"/>
    </location>
</feature>
<dbReference type="Pfam" id="PF00072">
    <property type="entry name" value="Response_reg"/>
    <property type="match status" value="1"/>
</dbReference>
<dbReference type="Pfam" id="PF07992">
    <property type="entry name" value="Pyr_redox_2"/>
    <property type="match status" value="1"/>
</dbReference>
<dbReference type="InterPro" id="IPR001789">
    <property type="entry name" value="Sig_transdc_resp-reg_receiver"/>
</dbReference>
<keyword evidence="6" id="KW-1185">Reference proteome</keyword>
<dbReference type="InterPro" id="IPR050097">
    <property type="entry name" value="Ferredoxin-NADP_redctase_2"/>
</dbReference>
<gene>
    <name evidence="5" type="ORF">WA1_35275</name>
</gene>
<dbReference type="GO" id="GO:0016491">
    <property type="term" value="F:oxidoreductase activity"/>
    <property type="evidence" value="ECO:0007669"/>
    <property type="project" value="UniProtKB-KW"/>
</dbReference>
<dbReference type="PRINTS" id="PR00368">
    <property type="entry name" value="FADPNR"/>
</dbReference>
<dbReference type="InterPro" id="IPR011006">
    <property type="entry name" value="CheY-like_superfamily"/>
</dbReference>
<keyword evidence="1" id="KW-0285">Flavoprotein</keyword>
<evidence type="ECO:0000313" key="5">
    <source>
        <dbReference type="EMBL" id="KYC38460.1"/>
    </source>
</evidence>
<dbReference type="SUPFAM" id="SSF52172">
    <property type="entry name" value="CheY-like"/>
    <property type="match status" value="1"/>
</dbReference>
<name>A0A139X1C8_9CYAN</name>
<evidence type="ECO:0000259" key="4">
    <source>
        <dbReference type="PROSITE" id="PS50110"/>
    </source>
</evidence>
<evidence type="ECO:0000256" key="1">
    <source>
        <dbReference type="ARBA" id="ARBA00022630"/>
    </source>
</evidence>
<dbReference type="Gene3D" id="3.40.50.2300">
    <property type="match status" value="1"/>
</dbReference>
<dbReference type="PANTHER" id="PTHR48105">
    <property type="entry name" value="THIOREDOXIN REDUCTASE 1-RELATED-RELATED"/>
    <property type="match status" value="1"/>
</dbReference>
<sequence length="555" mass="61254">MAPKPVIMTVDDDPEVLQAVARDLRQEYGDRFRIIRAESGASAIEALEQLKLRNQPVALFLVDQRMPQMSGVEFLEQAMSMFPDAKRALLTAYADTDAAIRAINTTKIDYYLMKPWDPPEERLYPVLDDLLDYWVADFRPPFEGIRVIGNRWSPHSHQLKDFLARNQLPYQWLDIELSEEAQKLVEYAECDQLQLPLVLFADGSNLIQPTNLQVAEKMGLRTQAEKPFYDLIIIGGGPAGLAAAVYGASEGLRTVMIEREAPGGQAGTSSRIENYLGFPVGLSGGDLARRAVTQAKRFGVEILTPQEVTGIRLQDQYRIVQLGDGNEISCHAMILALGVSWRRLDIPGLERLTGAGVYYGAAQSEALSCQGEEVYIIGGANSAGQAAMYFSRYAKHITMLVRADSLTKSMSQYLIDQIAETPNITVKTQTSVIEVKGETSLEAMTLQNSLTGETQTVRATSLFIFIGAVPRTDWLDGAIARDERGYILTGSDLQKDGSPIKGWTLERDPFLLETNIPGIFAVGDVRHGSIKRVASGVGEGSICVQFVHRYLSNVL</sequence>
<evidence type="ECO:0000313" key="6">
    <source>
        <dbReference type="Proteomes" id="UP000076925"/>
    </source>
</evidence>
<accession>A0A139X1C8</accession>
<proteinExistence type="predicted"/>
<feature type="domain" description="Response regulatory" evidence="4">
    <location>
        <begin position="6"/>
        <end position="129"/>
    </location>
</feature>
<dbReference type="STRING" id="128403.WA1_35275"/>
<evidence type="ECO:0000256" key="2">
    <source>
        <dbReference type="ARBA" id="ARBA00023002"/>
    </source>
</evidence>
<dbReference type="RefSeq" id="WP_017745947.1">
    <property type="nucleotide sequence ID" value="NZ_KQ976354.1"/>
</dbReference>
<dbReference type="InterPro" id="IPR036188">
    <property type="entry name" value="FAD/NAD-bd_sf"/>
</dbReference>
<dbReference type="InterPro" id="IPR023753">
    <property type="entry name" value="FAD/NAD-binding_dom"/>
</dbReference>
<dbReference type="Gene3D" id="3.40.30.10">
    <property type="entry name" value="Glutaredoxin"/>
    <property type="match status" value="1"/>
</dbReference>
<dbReference type="SMART" id="SM00448">
    <property type="entry name" value="REC"/>
    <property type="match status" value="1"/>
</dbReference>
<dbReference type="SUPFAM" id="SSF51905">
    <property type="entry name" value="FAD/NAD(P)-binding domain"/>
    <property type="match status" value="1"/>
</dbReference>
<reference evidence="5 6" key="1">
    <citation type="journal article" date="2013" name="Genome Biol. Evol.">
        <title>Genomes of Stigonematalean cyanobacteria (subsection V) and the evolution of oxygenic photosynthesis from prokaryotes to plastids.</title>
        <authorList>
            <person name="Dagan T."/>
            <person name="Roettger M."/>
            <person name="Stucken K."/>
            <person name="Landan G."/>
            <person name="Koch R."/>
            <person name="Major P."/>
            <person name="Gould S.B."/>
            <person name="Goremykin V.V."/>
            <person name="Rippka R."/>
            <person name="Tandeau de Marsac N."/>
            <person name="Gugger M."/>
            <person name="Lockhart P.J."/>
            <person name="Allen J.F."/>
            <person name="Brune I."/>
            <person name="Maus I."/>
            <person name="Puhler A."/>
            <person name="Martin W.F."/>
        </authorList>
    </citation>
    <scope>NUCLEOTIDE SEQUENCE [LARGE SCALE GENOMIC DNA]</scope>
    <source>
        <strain evidence="5 6">PCC 7110</strain>
    </source>
</reference>
<dbReference type="PROSITE" id="PS50110">
    <property type="entry name" value="RESPONSE_REGULATORY"/>
    <property type="match status" value="1"/>
</dbReference>
<evidence type="ECO:0000256" key="3">
    <source>
        <dbReference type="PROSITE-ProRule" id="PRU00169"/>
    </source>
</evidence>
<protein>
    <submittedName>
        <fullName evidence="5">Fused response regulator/thioredoxin-disulfide reductase</fullName>
    </submittedName>
</protein>
<dbReference type="PRINTS" id="PR00469">
    <property type="entry name" value="PNDRDTASEII"/>
</dbReference>
<keyword evidence="2" id="KW-0560">Oxidoreductase</keyword>
<dbReference type="CDD" id="cd17595">
    <property type="entry name" value="REC_TrxB"/>
    <property type="match status" value="1"/>
</dbReference>